<dbReference type="InterPro" id="IPR037294">
    <property type="entry name" value="ABC_BtuC-like"/>
</dbReference>
<dbReference type="InterPro" id="IPR001626">
    <property type="entry name" value="ABC_TroCD"/>
</dbReference>
<feature type="transmembrane region" description="Helical" evidence="9">
    <location>
        <begin position="67"/>
        <end position="87"/>
    </location>
</feature>
<feature type="transmembrane region" description="Helical" evidence="9">
    <location>
        <begin position="171"/>
        <end position="194"/>
    </location>
</feature>
<evidence type="ECO:0000256" key="3">
    <source>
        <dbReference type="ARBA" id="ARBA00022448"/>
    </source>
</evidence>
<accession>A0A139JQD8</accession>
<dbReference type="GO" id="GO:0043190">
    <property type="term" value="C:ATP-binding cassette (ABC) transporter complex"/>
    <property type="evidence" value="ECO:0007669"/>
    <property type="project" value="InterPro"/>
</dbReference>
<dbReference type="Gene3D" id="1.10.3470.10">
    <property type="entry name" value="ABC transporter involved in vitamin B12 uptake, BtuC"/>
    <property type="match status" value="1"/>
</dbReference>
<evidence type="ECO:0000256" key="8">
    <source>
        <dbReference type="RuleBase" id="RU003943"/>
    </source>
</evidence>
<evidence type="ECO:0000313" key="12">
    <source>
        <dbReference type="Proteomes" id="UP000070069"/>
    </source>
</evidence>
<dbReference type="Proteomes" id="UP000070069">
    <property type="component" value="Unassembled WGS sequence"/>
</dbReference>
<evidence type="ECO:0000313" key="11">
    <source>
        <dbReference type="EMBL" id="KXT29179.1"/>
    </source>
</evidence>
<evidence type="ECO:0000256" key="1">
    <source>
        <dbReference type="ARBA" id="ARBA00004651"/>
    </source>
</evidence>
<proteinExistence type="inferred from homology"/>
<keyword evidence="5 8" id="KW-0812">Transmembrane</keyword>
<organism evidence="11 12">
    <name type="scientific">Candidatus Phytoplasma oryzae</name>
    <dbReference type="NCBI Taxonomy" id="203274"/>
    <lineage>
        <taxon>Bacteria</taxon>
        <taxon>Bacillati</taxon>
        <taxon>Mycoplasmatota</taxon>
        <taxon>Mollicutes</taxon>
        <taxon>Acholeplasmatales</taxon>
        <taxon>Acholeplasmataceae</taxon>
        <taxon>Candidatus Phytoplasma</taxon>
        <taxon>16SrXI (Rice yellow dwarf group)</taxon>
    </lineage>
</organism>
<keyword evidence="6 9" id="KW-1133">Transmembrane helix</keyword>
<dbReference type="CDD" id="cd06550">
    <property type="entry name" value="TM_ABC_iron-siderophores_like"/>
    <property type="match status" value="1"/>
</dbReference>
<evidence type="ECO:0000313" key="10">
    <source>
        <dbReference type="EMBL" id="KXT29022.1"/>
    </source>
</evidence>
<comment type="similarity">
    <text evidence="2 8">Belongs to the ABC-3 integral membrane protein family.</text>
</comment>
<feature type="transmembrane region" description="Helical" evidence="9">
    <location>
        <begin position="99"/>
        <end position="121"/>
    </location>
</feature>
<feature type="transmembrane region" description="Helical" evidence="9">
    <location>
        <begin position="43"/>
        <end position="61"/>
    </location>
</feature>
<dbReference type="EMBL" id="LTBM01000009">
    <property type="protein sequence ID" value="KXT29179.1"/>
    <property type="molecule type" value="Genomic_DNA"/>
</dbReference>
<keyword evidence="7 9" id="KW-0472">Membrane</keyword>
<feature type="transmembrane region" description="Helical" evidence="9">
    <location>
        <begin position="227"/>
        <end position="245"/>
    </location>
</feature>
<sequence>MEEIIKKIIINFEFDIFIILILTSLALSSLGIFLVLKKVTMIVDAMSHSILLGIVLSFLIVRNLDSPLLILGATFMGILTSYIINLFSQNKRISEDSSIGIVFTFFFSLAIIIISISIRNIHIDADAVFLGNIELAHKKQIFKILPILLINLFFICIFYKELKFFIFDPSLFSILGFSTTIINYLLMFLVSLTTVVSFDLVGSVMVISSIIGPSATAFLLSKNLFKCFLLSLWISFVNTSIGYFLGILFDLPISSLIAFFNLIHFLIVLCLEPKNGFIAKTIKNNNQKKYFMLITLLIHLENHKKQNILIKELNKNFKWSLNNLEKCLNKALKKNYIEFRKKYIILKPKGKKFLKIIKKKFGLYKNNV</sequence>
<evidence type="ECO:0000256" key="5">
    <source>
        <dbReference type="ARBA" id="ARBA00022692"/>
    </source>
</evidence>
<evidence type="ECO:0000256" key="2">
    <source>
        <dbReference type="ARBA" id="ARBA00008034"/>
    </source>
</evidence>
<dbReference type="PANTHER" id="PTHR30477">
    <property type="entry name" value="ABC-TRANSPORTER METAL-BINDING PROTEIN"/>
    <property type="match status" value="1"/>
</dbReference>
<evidence type="ECO:0000256" key="4">
    <source>
        <dbReference type="ARBA" id="ARBA00022475"/>
    </source>
</evidence>
<dbReference type="AlphaFoldDB" id="A0A139JQD8"/>
<dbReference type="RefSeq" id="WP_066540445.1">
    <property type="nucleotide sequence ID" value="NZ_LTBM01000009.1"/>
</dbReference>
<dbReference type="GO" id="GO:0010043">
    <property type="term" value="P:response to zinc ion"/>
    <property type="evidence" value="ECO:0007669"/>
    <property type="project" value="TreeGrafter"/>
</dbReference>
<dbReference type="PANTHER" id="PTHR30477:SF8">
    <property type="entry name" value="METAL TRANSPORT SYSTEM MEMBRANE PROTEIN CT_070-RELATED"/>
    <property type="match status" value="1"/>
</dbReference>
<keyword evidence="3 8" id="KW-0813">Transport</keyword>
<dbReference type="OrthoDB" id="9788905at2"/>
<gene>
    <name evidence="11" type="ORF">AXA84_0305</name>
    <name evidence="10" type="ORF">AXA84_0464</name>
</gene>
<protein>
    <submittedName>
        <fullName evidence="11">FecCD transport family protein</fullName>
    </submittedName>
</protein>
<reference evidence="11 12" key="1">
    <citation type="submission" date="2016-02" db="EMBL/GenBank/DDBJ databases">
        <title>A draft genome sequence of Candidatus Phytoplasma oryzae strain Mbita1, the causative agent of Napier Grass stunt disease in Kenya.</title>
        <authorList>
            <person name="Fischer A."/>
            <person name="Santa-Cruz I."/>
            <person name="Wambua L."/>
            <person name="Olds C."/>
            <person name="Midega C."/>
            <person name="Dickinson M."/>
            <person name="Kawicha P."/>
            <person name="Khan Z."/>
            <person name="Masiga D."/>
            <person name="Jores J."/>
            <person name="Bernd S."/>
        </authorList>
    </citation>
    <scope>NUCLEOTIDE SEQUENCE [LARGE SCALE GENOMIC DNA]</scope>
    <source>
        <strain evidence="11">Mbita1</strain>
    </source>
</reference>
<dbReference type="GO" id="GO:0055085">
    <property type="term" value="P:transmembrane transport"/>
    <property type="evidence" value="ECO:0007669"/>
    <property type="project" value="InterPro"/>
</dbReference>
<dbReference type="Pfam" id="PF00950">
    <property type="entry name" value="ABC-3"/>
    <property type="match status" value="1"/>
</dbReference>
<feature type="transmembrane region" description="Helical" evidence="9">
    <location>
        <begin position="141"/>
        <end position="159"/>
    </location>
</feature>
<comment type="subcellular location">
    <subcellularLocation>
        <location evidence="1 8">Cell membrane</location>
        <topology evidence="1 8">Multi-pass membrane protein</topology>
    </subcellularLocation>
</comment>
<evidence type="ECO:0000256" key="6">
    <source>
        <dbReference type="ARBA" id="ARBA00022989"/>
    </source>
</evidence>
<evidence type="ECO:0000256" key="9">
    <source>
        <dbReference type="SAM" id="Phobius"/>
    </source>
</evidence>
<keyword evidence="4" id="KW-1003">Cell membrane</keyword>
<feature type="transmembrane region" description="Helical" evidence="9">
    <location>
        <begin position="251"/>
        <end position="271"/>
    </location>
</feature>
<name>A0A139JQD8_9MOLU</name>
<feature type="transmembrane region" description="Helical" evidence="9">
    <location>
        <begin position="200"/>
        <end position="220"/>
    </location>
</feature>
<comment type="caution">
    <text evidence="11">The sequence shown here is derived from an EMBL/GenBank/DDBJ whole genome shotgun (WGS) entry which is preliminary data.</text>
</comment>
<dbReference type="SUPFAM" id="SSF81345">
    <property type="entry name" value="ABC transporter involved in vitamin B12 uptake, BtuC"/>
    <property type="match status" value="1"/>
</dbReference>
<dbReference type="PATRIC" id="fig|203274.3.peg.314"/>
<feature type="transmembrane region" description="Helical" evidence="9">
    <location>
        <begin position="16"/>
        <end position="36"/>
    </location>
</feature>
<evidence type="ECO:0000256" key="7">
    <source>
        <dbReference type="ARBA" id="ARBA00023136"/>
    </source>
</evidence>
<dbReference type="EMBL" id="LTBM01000025">
    <property type="protein sequence ID" value="KXT29022.1"/>
    <property type="molecule type" value="Genomic_DNA"/>
</dbReference>